<feature type="compositionally biased region" description="Polar residues" evidence="1">
    <location>
        <begin position="38"/>
        <end position="67"/>
    </location>
</feature>
<evidence type="ECO:0000313" key="3">
    <source>
        <dbReference type="Proteomes" id="UP000242381"/>
    </source>
</evidence>
<dbReference type="VEuPathDB" id="FungiDB:BCV72DRAFT_98584"/>
<evidence type="ECO:0000256" key="1">
    <source>
        <dbReference type="SAM" id="MobiDB-lite"/>
    </source>
</evidence>
<feature type="region of interest" description="Disordered" evidence="1">
    <location>
        <begin position="1"/>
        <end position="108"/>
    </location>
</feature>
<feature type="compositionally biased region" description="Basic and acidic residues" evidence="1">
    <location>
        <begin position="165"/>
        <end position="176"/>
    </location>
</feature>
<dbReference type="EMBL" id="KV921284">
    <property type="protein sequence ID" value="ORE21101.1"/>
    <property type="molecule type" value="Genomic_DNA"/>
</dbReference>
<gene>
    <name evidence="2" type="ORF">BCV71DRAFT_65279</name>
</gene>
<sequence length="186" mass="21486">MPDQHKKEIMNEPLRKSKRLRKESIDDENELSPKLQKLDQQVQDTLTHSNLENDQNETFHQTVQSNKNDLEGTESLPDLDHSDIDELTDSINDQMAIESNENEEQPTPLKEELIIDQQQIDTTSVDQEDVQSIIDIMERTSSNENDGETESDDYFGSEDGTDTQSIRHETENEGNRYHVPKSLLKF</sequence>
<evidence type="ECO:0000313" key="2">
    <source>
        <dbReference type="EMBL" id="ORE21101.1"/>
    </source>
</evidence>
<protein>
    <submittedName>
        <fullName evidence="2">Uncharacterized protein</fullName>
    </submittedName>
</protein>
<feature type="compositionally biased region" description="Basic and acidic residues" evidence="1">
    <location>
        <begin position="1"/>
        <end position="15"/>
    </location>
</feature>
<dbReference type="Proteomes" id="UP000242381">
    <property type="component" value="Unassembled WGS sequence"/>
</dbReference>
<reference evidence="2 3" key="1">
    <citation type="journal article" date="2016" name="Proc. Natl. Acad. Sci. U.S.A.">
        <title>Lipid metabolic changes in an early divergent fungus govern the establishment of a mutualistic symbiosis with endobacteria.</title>
        <authorList>
            <person name="Lastovetsky O.A."/>
            <person name="Gaspar M.L."/>
            <person name="Mondo S.J."/>
            <person name="LaButti K.M."/>
            <person name="Sandor L."/>
            <person name="Grigoriev I.V."/>
            <person name="Henry S.A."/>
            <person name="Pawlowska T.E."/>
        </authorList>
    </citation>
    <scope>NUCLEOTIDE SEQUENCE [LARGE SCALE GENOMIC DNA]</scope>
    <source>
        <strain evidence="2 3">ATCC 11559</strain>
    </source>
</reference>
<organism evidence="2 3">
    <name type="scientific">Rhizopus microsporus</name>
    <dbReference type="NCBI Taxonomy" id="58291"/>
    <lineage>
        <taxon>Eukaryota</taxon>
        <taxon>Fungi</taxon>
        <taxon>Fungi incertae sedis</taxon>
        <taxon>Mucoromycota</taxon>
        <taxon>Mucoromycotina</taxon>
        <taxon>Mucoromycetes</taxon>
        <taxon>Mucorales</taxon>
        <taxon>Mucorineae</taxon>
        <taxon>Rhizopodaceae</taxon>
        <taxon>Rhizopus</taxon>
    </lineage>
</organism>
<dbReference type="AlphaFoldDB" id="A0A1X0SA83"/>
<feature type="compositionally biased region" description="Acidic residues" evidence="1">
    <location>
        <begin position="145"/>
        <end position="161"/>
    </location>
</feature>
<feature type="compositionally biased region" description="Polar residues" evidence="1">
    <location>
        <begin position="89"/>
        <end position="99"/>
    </location>
</feature>
<feature type="region of interest" description="Disordered" evidence="1">
    <location>
        <begin position="138"/>
        <end position="186"/>
    </location>
</feature>
<name>A0A1X0SA83_RHIZD</name>
<accession>A0A1X0SA83</accession>
<proteinExistence type="predicted"/>